<sequence length="62" mass="6748">MAERTGEAHMQLHLDIGVCDLDAAVADAQRLGARLADFQPQDDVRVLLDPAGHPFCLYVDAD</sequence>
<dbReference type="InterPro" id="IPR041581">
    <property type="entry name" value="Glyoxalase_6"/>
</dbReference>
<evidence type="ECO:0000259" key="1">
    <source>
        <dbReference type="Pfam" id="PF18029"/>
    </source>
</evidence>
<organism evidence="2">
    <name type="scientific">Barrientosiimonas endolithica</name>
    <dbReference type="NCBI Taxonomy" id="1535208"/>
    <lineage>
        <taxon>Bacteria</taxon>
        <taxon>Bacillati</taxon>
        <taxon>Actinomycetota</taxon>
        <taxon>Actinomycetes</taxon>
        <taxon>Micrococcales</taxon>
        <taxon>Dermacoccaceae</taxon>
        <taxon>Barrientosiimonas</taxon>
    </lineage>
</organism>
<name>A0ABM8HD85_9MICO</name>
<reference evidence="2" key="1">
    <citation type="journal article" date="2014" name="Int. J. Syst. Evol. Microbiol.">
        <title>Complete genome of a new Firmicutes species belonging to the dominant human colonic microbiota ('Ruminococcus bicirculans') reveals two chromosomes and a selective capacity to utilize plant glucans.</title>
        <authorList>
            <consortium name="NISC Comparative Sequencing Program"/>
            <person name="Wegmann U."/>
            <person name="Louis P."/>
            <person name="Goesmann A."/>
            <person name="Henrissat B."/>
            <person name="Duncan S.H."/>
            <person name="Flint H.J."/>
        </authorList>
    </citation>
    <scope>NUCLEOTIDE SEQUENCE</scope>
    <source>
        <strain evidence="2">NBRC 110608</strain>
    </source>
</reference>
<gene>
    <name evidence="2" type="ORF">GCM10025872_26050</name>
</gene>
<dbReference type="Pfam" id="PF18029">
    <property type="entry name" value="Glyoxalase_6"/>
    <property type="match status" value="1"/>
</dbReference>
<dbReference type="RefSeq" id="WP_350226964.1">
    <property type="nucleotide sequence ID" value="NZ_AP027735.1"/>
</dbReference>
<dbReference type="InterPro" id="IPR029068">
    <property type="entry name" value="Glyas_Bleomycin-R_OHBP_Dase"/>
</dbReference>
<reference evidence="2" key="2">
    <citation type="submission" date="2023-02" db="EMBL/GenBank/DDBJ databases">
        <authorList>
            <person name="Sun Q."/>
            <person name="Mori K."/>
        </authorList>
    </citation>
    <scope>NUCLEOTIDE SEQUENCE</scope>
    <source>
        <strain evidence="2">NBRC 110608</strain>
    </source>
</reference>
<dbReference type="SUPFAM" id="SSF54593">
    <property type="entry name" value="Glyoxalase/Bleomycin resistance protein/Dihydroxybiphenyl dioxygenase"/>
    <property type="match status" value="1"/>
</dbReference>
<protein>
    <recommendedName>
        <fullName evidence="1">Glyoxalase-like domain-containing protein</fullName>
    </recommendedName>
</protein>
<evidence type="ECO:0000313" key="2">
    <source>
        <dbReference type="EMBL" id="BDZ58948.1"/>
    </source>
</evidence>
<feature type="domain" description="Glyoxalase-like" evidence="1">
    <location>
        <begin position="7"/>
        <end position="57"/>
    </location>
</feature>
<dbReference type="EMBL" id="AP027735">
    <property type="protein sequence ID" value="BDZ58948.1"/>
    <property type="molecule type" value="Genomic_DNA"/>
</dbReference>
<proteinExistence type="predicted"/>
<accession>A0ABM8HD85</accession>
<dbReference type="Gene3D" id="3.10.180.10">
    <property type="entry name" value="2,3-Dihydroxybiphenyl 1,2-Dioxygenase, domain 1"/>
    <property type="match status" value="1"/>
</dbReference>